<evidence type="ECO:0000256" key="4">
    <source>
        <dbReference type="ARBA" id="ARBA00022827"/>
    </source>
</evidence>
<dbReference type="Pfam" id="PF00766">
    <property type="entry name" value="ETF_alpha"/>
    <property type="match status" value="1"/>
</dbReference>
<evidence type="ECO:0000313" key="9">
    <source>
        <dbReference type="Proteomes" id="UP000254429"/>
    </source>
</evidence>
<dbReference type="PANTHER" id="PTHR43153">
    <property type="entry name" value="ELECTRON TRANSFER FLAVOPROTEIN ALPHA"/>
    <property type="match status" value="1"/>
</dbReference>
<feature type="binding site" evidence="6">
    <location>
        <begin position="259"/>
        <end position="266"/>
    </location>
    <ligand>
        <name>FAD</name>
        <dbReference type="ChEBI" id="CHEBI:57692"/>
    </ligand>
</feature>
<evidence type="ECO:0000259" key="7">
    <source>
        <dbReference type="SMART" id="SM00893"/>
    </source>
</evidence>
<dbReference type="PIRSF" id="PIRSF000089">
    <property type="entry name" value="Electra_flavoP_a"/>
    <property type="match status" value="1"/>
</dbReference>
<dbReference type="InterPro" id="IPR014731">
    <property type="entry name" value="ETF_asu_C"/>
</dbReference>
<evidence type="ECO:0000256" key="6">
    <source>
        <dbReference type="PIRSR" id="PIRSR000089-1"/>
    </source>
</evidence>
<name>A0A377DRP7_ECOLX</name>
<dbReference type="InterPro" id="IPR029035">
    <property type="entry name" value="DHS-like_NAD/FAD-binding_dom"/>
</dbReference>
<proteinExistence type="inferred from homology"/>
<gene>
    <name evidence="8" type="primary">etfA</name>
    <name evidence="8" type="ORF">NCTC8500_02595</name>
</gene>
<dbReference type="InterPro" id="IPR014729">
    <property type="entry name" value="Rossmann-like_a/b/a_fold"/>
</dbReference>
<keyword evidence="4 6" id="KW-0274">FAD</keyword>
<dbReference type="GO" id="GO:0009055">
    <property type="term" value="F:electron transfer activity"/>
    <property type="evidence" value="ECO:0007669"/>
    <property type="project" value="InterPro"/>
</dbReference>
<sequence>MSQLNSVWVFSDNPERYAELFGGAQQWGQQVYAIVQNTDQAQAVMPYGPKCLYVLAQNDALQRTENYAESIAALLKDKHPAMLLLAATKRGKALAARLSVQLNAALVNDATAVDIVDGHICAEHRMYGGLAFAQEKINRPLAIITLAPGVQEPCTSDTSHQCPTETVPYVAPRHEILCRERRAKAASSVDLSKAKRVVGVGRGLAAQDDLKMVHELAAVLNAEVGCSRPIAEGENWMERERYIGVSGVLLKSDLYLTLGISGQIQHMVGGNGAKVIVAINKDKNAPIFNYADYGLVGDIYKVVPALISQFEPLIPLSTTSPAVNAAGREHNACRMTNLMPLWSVRALLVALPHWSWHEPGWMSW</sequence>
<keyword evidence="2" id="KW-0813">Transport</keyword>
<reference evidence="8 9" key="1">
    <citation type="submission" date="2018-06" db="EMBL/GenBank/DDBJ databases">
        <authorList>
            <consortium name="Pathogen Informatics"/>
            <person name="Doyle S."/>
        </authorList>
    </citation>
    <scope>NUCLEOTIDE SEQUENCE [LARGE SCALE GENOMIC DNA]</scope>
    <source>
        <strain evidence="8 9">NCTC8500</strain>
    </source>
</reference>
<comment type="cofactor">
    <cofactor evidence="6">
        <name>FAD</name>
        <dbReference type="ChEBI" id="CHEBI:57692"/>
    </cofactor>
    <text evidence="6">Binds 1 FAD per dimer.</text>
</comment>
<accession>A0A377DRP7</accession>
<dbReference type="InterPro" id="IPR001308">
    <property type="entry name" value="ETF_a/FixB"/>
</dbReference>
<feature type="binding site" evidence="6">
    <location>
        <position position="202"/>
    </location>
    <ligand>
        <name>FAD</name>
        <dbReference type="ChEBI" id="CHEBI:57692"/>
    </ligand>
</feature>
<dbReference type="NCBIfam" id="NF008884">
    <property type="entry name" value="PRK11916.1"/>
    <property type="match status" value="1"/>
</dbReference>
<dbReference type="SUPFAM" id="SSF52402">
    <property type="entry name" value="Adenine nucleotide alpha hydrolases-like"/>
    <property type="match status" value="1"/>
</dbReference>
<evidence type="ECO:0000313" key="8">
    <source>
        <dbReference type="EMBL" id="STM38808.1"/>
    </source>
</evidence>
<dbReference type="SMART" id="SM00893">
    <property type="entry name" value="ETF"/>
    <property type="match status" value="1"/>
</dbReference>
<keyword evidence="3" id="KW-0285">Flavoprotein</keyword>
<feature type="binding site" evidence="6">
    <location>
        <begin position="298"/>
        <end position="299"/>
    </location>
    <ligand>
        <name>FAD</name>
        <dbReference type="ChEBI" id="CHEBI:57692"/>
    </ligand>
</feature>
<dbReference type="FunFam" id="3.40.50.1220:FF:000004">
    <property type="entry name" value="Electron transfer flavoprotein"/>
    <property type="match status" value="1"/>
</dbReference>
<evidence type="ECO:0000256" key="1">
    <source>
        <dbReference type="ARBA" id="ARBA00005817"/>
    </source>
</evidence>
<protein>
    <submittedName>
        <fullName evidence="8">Putative electron transfer flavoprotein subunit alpha</fullName>
    </submittedName>
</protein>
<dbReference type="PANTHER" id="PTHR43153:SF1">
    <property type="entry name" value="ELECTRON TRANSFER FLAVOPROTEIN SUBUNIT ALPHA, MITOCHONDRIAL"/>
    <property type="match status" value="1"/>
</dbReference>
<feature type="binding site" evidence="6">
    <location>
        <begin position="227"/>
        <end position="228"/>
    </location>
    <ligand>
        <name>FAD</name>
        <dbReference type="ChEBI" id="CHEBI:57692"/>
    </ligand>
</feature>
<feature type="domain" description="Electron transfer flavoprotein alpha/beta-subunit N-terminal" evidence="7">
    <location>
        <begin position="5"/>
        <end position="180"/>
    </location>
</feature>
<comment type="similarity">
    <text evidence="1">Belongs to the ETF alpha-subunit/FixB family.</text>
</comment>
<dbReference type="GO" id="GO:0050660">
    <property type="term" value="F:flavin adenine dinucleotide binding"/>
    <property type="evidence" value="ECO:0007669"/>
    <property type="project" value="InterPro"/>
</dbReference>
<dbReference type="Gene3D" id="3.40.50.620">
    <property type="entry name" value="HUPs"/>
    <property type="match status" value="1"/>
</dbReference>
<dbReference type="PROSITE" id="PS00696">
    <property type="entry name" value="ETF_ALPHA"/>
    <property type="match status" value="1"/>
</dbReference>
<organism evidence="8 9">
    <name type="scientific">Escherichia coli</name>
    <dbReference type="NCBI Taxonomy" id="562"/>
    <lineage>
        <taxon>Bacteria</taxon>
        <taxon>Pseudomonadati</taxon>
        <taxon>Pseudomonadota</taxon>
        <taxon>Gammaproteobacteria</taxon>
        <taxon>Enterobacterales</taxon>
        <taxon>Enterobacteriaceae</taxon>
        <taxon>Escherichia</taxon>
    </lineage>
</organism>
<dbReference type="GO" id="GO:0033539">
    <property type="term" value="P:fatty acid beta-oxidation using acyl-CoA dehydrogenase"/>
    <property type="evidence" value="ECO:0007669"/>
    <property type="project" value="TreeGrafter"/>
</dbReference>
<evidence type="ECO:0000256" key="2">
    <source>
        <dbReference type="ARBA" id="ARBA00022448"/>
    </source>
</evidence>
<dbReference type="EMBL" id="UGFG01000001">
    <property type="protein sequence ID" value="STM38808.1"/>
    <property type="molecule type" value="Genomic_DNA"/>
</dbReference>
<dbReference type="InterPro" id="IPR014730">
    <property type="entry name" value="ETF_a/b_N"/>
</dbReference>
<dbReference type="Proteomes" id="UP000254429">
    <property type="component" value="Unassembled WGS sequence"/>
</dbReference>
<evidence type="ECO:0000256" key="5">
    <source>
        <dbReference type="ARBA" id="ARBA00022982"/>
    </source>
</evidence>
<feature type="binding site" evidence="6">
    <location>
        <position position="280"/>
    </location>
    <ligand>
        <name>FAD</name>
        <dbReference type="ChEBI" id="CHEBI:57692"/>
    </ligand>
</feature>
<dbReference type="AlphaFoldDB" id="A0A377DRP7"/>
<dbReference type="SUPFAM" id="SSF52467">
    <property type="entry name" value="DHS-like NAD/FAD-binding domain"/>
    <property type="match status" value="1"/>
</dbReference>
<dbReference type="Gene3D" id="3.40.50.1220">
    <property type="entry name" value="TPP-binding domain"/>
    <property type="match status" value="1"/>
</dbReference>
<dbReference type="Pfam" id="PF01012">
    <property type="entry name" value="ETF"/>
    <property type="match status" value="1"/>
</dbReference>
<evidence type="ECO:0000256" key="3">
    <source>
        <dbReference type="ARBA" id="ARBA00022630"/>
    </source>
</evidence>
<dbReference type="InterPro" id="IPR018206">
    <property type="entry name" value="ETF_asu_C_CS"/>
</dbReference>
<keyword evidence="5" id="KW-0249">Electron transport</keyword>